<gene>
    <name evidence="2" type="ORF">AKO1_014178</name>
</gene>
<organism evidence="2 3">
    <name type="scientific">Acrasis kona</name>
    <dbReference type="NCBI Taxonomy" id="1008807"/>
    <lineage>
        <taxon>Eukaryota</taxon>
        <taxon>Discoba</taxon>
        <taxon>Heterolobosea</taxon>
        <taxon>Tetramitia</taxon>
        <taxon>Eutetramitia</taxon>
        <taxon>Acrasidae</taxon>
        <taxon>Acrasis</taxon>
    </lineage>
</organism>
<name>A0AAW2Z299_9EUKA</name>
<accession>A0AAW2Z299</accession>
<protein>
    <recommendedName>
        <fullName evidence="4">Glycine zipper 2TM domain-containing protein</fullName>
    </recommendedName>
</protein>
<evidence type="ECO:0000313" key="2">
    <source>
        <dbReference type="EMBL" id="KAL0482886.1"/>
    </source>
</evidence>
<keyword evidence="1" id="KW-1133">Transmembrane helix</keyword>
<keyword evidence="1" id="KW-0472">Membrane</keyword>
<comment type="caution">
    <text evidence="2">The sequence shown here is derived from an EMBL/GenBank/DDBJ whole genome shotgun (WGS) entry which is preliminary data.</text>
</comment>
<evidence type="ECO:0000313" key="3">
    <source>
        <dbReference type="Proteomes" id="UP001431209"/>
    </source>
</evidence>
<dbReference type="EMBL" id="JAOPGA020000904">
    <property type="protein sequence ID" value="KAL0482886.1"/>
    <property type="molecule type" value="Genomic_DNA"/>
</dbReference>
<reference evidence="2 3" key="1">
    <citation type="submission" date="2024-03" db="EMBL/GenBank/DDBJ databases">
        <title>The Acrasis kona genome and developmental transcriptomes reveal deep origins of eukaryotic multicellular pathways.</title>
        <authorList>
            <person name="Sheikh S."/>
            <person name="Fu C.-J."/>
            <person name="Brown M.W."/>
            <person name="Baldauf S.L."/>
        </authorList>
    </citation>
    <scope>NUCLEOTIDE SEQUENCE [LARGE SCALE GENOMIC DNA]</scope>
    <source>
        <strain evidence="2 3">ATCC MYA-3509</strain>
    </source>
</reference>
<keyword evidence="3" id="KW-1185">Reference proteome</keyword>
<feature type="transmembrane region" description="Helical" evidence="1">
    <location>
        <begin position="45"/>
        <end position="70"/>
    </location>
</feature>
<proteinExistence type="predicted"/>
<sequence length="86" mass="8643">MIDNVENTEAKSVDVVVGNAIVPNADLSVHQGTLPTHSSEVGKGVLIGGVLGSVVPGVGTVIGAVVGGAVGRHAKKKHIKEGTHKF</sequence>
<evidence type="ECO:0000256" key="1">
    <source>
        <dbReference type="SAM" id="Phobius"/>
    </source>
</evidence>
<dbReference type="Proteomes" id="UP001431209">
    <property type="component" value="Unassembled WGS sequence"/>
</dbReference>
<keyword evidence="1" id="KW-0812">Transmembrane</keyword>
<dbReference type="AlphaFoldDB" id="A0AAW2Z299"/>
<evidence type="ECO:0008006" key="4">
    <source>
        <dbReference type="Google" id="ProtNLM"/>
    </source>
</evidence>